<feature type="region of interest" description="Disordered" evidence="2">
    <location>
        <begin position="1320"/>
        <end position="1342"/>
    </location>
</feature>
<evidence type="ECO:0000313" key="7">
    <source>
        <dbReference type="EMBL" id="ACV08361.1"/>
    </source>
</evidence>
<dbReference type="Pfam" id="PF02872">
    <property type="entry name" value="5_nucleotid_C"/>
    <property type="match status" value="1"/>
</dbReference>
<feature type="domain" description="Calcineurin-like phosphoesterase" evidence="4">
    <location>
        <begin position="659"/>
        <end position="881"/>
    </location>
</feature>
<dbReference type="STRING" id="471856.Jden_0697"/>
<dbReference type="SUPFAM" id="SSF56300">
    <property type="entry name" value="Metallo-dependent phosphatases"/>
    <property type="match status" value="1"/>
</dbReference>
<dbReference type="SUPFAM" id="SSF56219">
    <property type="entry name" value="DNase I-like"/>
    <property type="match status" value="1"/>
</dbReference>
<dbReference type="InterPro" id="IPR047971">
    <property type="entry name" value="ExeM-like"/>
</dbReference>
<evidence type="ECO:0000256" key="3">
    <source>
        <dbReference type="SAM" id="SignalP"/>
    </source>
</evidence>
<accession>C7R1E6</accession>
<dbReference type="InterPro" id="IPR008334">
    <property type="entry name" value="5'-Nucleotdase_C"/>
</dbReference>
<dbReference type="Pfam" id="PF16640">
    <property type="entry name" value="Big_3_5"/>
    <property type="match status" value="2"/>
</dbReference>
<dbReference type="eggNOG" id="COG0737">
    <property type="taxonomic scope" value="Bacteria"/>
</dbReference>
<dbReference type="PANTHER" id="PTHR11575:SF24">
    <property type="entry name" value="5'-NUCLEOTIDASE"/>
    <property type="match status" value="1"/>
</dbReference>
<dbReference type="CDD" id="cd04486">
    <property type="entry name" value="YhcR_OBF_like"/>
    <property type="match status" value="1"/>
</dbReference>
<reference evidence="7 8" key="1">
    <citation type="journal article" date="2009" name="Stand. Genomic Sci.">
        <title>Complete genome sequence of Jonesia denitrificans type strain (Prevot 55134).</title>
        <authorList>
            <person name="Pukall R."/>
            <person name="Gehrich-Schroter G."/>
            <person name="Lapidus A."/>
            <person name="Nolan M."/>
            <person name="Glavina Del Rio T."/>
            <person name="Lucas S."/>
            <person name="Chen F."/>
            <person name="Tice H."/>
            <person name="Pitluck S."/>
            <person name="Cheng J.F."/>
            <person name="Copeland A."/>
            <person name="Saunders E."/>
            <person name="Brettin T."/>
            <person name="Detter J.C."/>
            <person name="Bruce D."/>
            <person name="Goodwin L."/>
            <person name="Pati A."/>
            <person name="Ivanova N."/>
            <person name="Mavromatis K."/>
            <person name="Ovchinnikova G."/>
            <person name="Chen A."/>
            <person name="Palaniappan K."/>
            <person name="Land M."/>
            <person name="Hauser L."/>
            <person name="Chang Y.J."/>
            <person name="Jeffries C.D."/>
            <person name="Chain P."/>
            <person name="Goker M."/>
            <person name="Bristow J."/>
            <person name="Eisen J.A."/>
            <person name="Markowitz V."/>
            <person name="Hugenholtz P."/>
            <person name="Kyrpides N.C."/>
            <person name="Klenk H.P."/>
            <person name="Han C."/>
        </authorList>
    </citation>
    <scope>NUCLEOTIDE SEQUENCE [LARGE SCALE GENOMIC DNA]</scope>
    <source>
        <strain evidence="8">ATCC 14870 / DSM 20603 / BCRC 15368 / CIP 55.134 / JCM 11481 / NBRC 15587 / NCTC 10816 / Prevot 55134</strain>
    </source>
</reference>
<feature type="region of interest" description="Disordered" evidence="2">
    <location>
        <begin position="488"/>
        <end position="508"/>
    </location>
</feature>
<feature type="signal peptide" evidence="3">
    <location>
        <begin position="1"/>
        <end position="31"/>
    </location>
</feature>
<organism evidence="7 8">
    <name type="scientific">Jonesia denitrificans (strain ATCC 14870 / DSM 20603 / BCRC 15368 / CIP 55.134 / JCM 11481 / NBRC 15587 / NCTC 10816 / Prevot 55134)</name>
    <name type="common">Listeria denitrificans</name>
    <dbReference type="NCBI Taxonomy" id="471856"/>
    <lineage>
        <taxon>Bacteria</taxon>
        <taxon>Bacillati</taxon>
        <taxon>Actinomycetota</taxon>
        <taxon>Actinomycetes</taxon>
        <taxon>Micrococcales</taxon>
        <taxon>Jonesiaceae</taxon>
        <taxon>Jonesia</taxon>
    </lineage>
</organism>
<dbReference type="InterPro" id="IPR036907">
    <property type="entry name" value="5'-Nucleotdase_C_sf"/>
</dbReference>
<feature type="domain" description="Bacterial Ig-like" evidence="6">
    <location>
        <begin position="1414"/>
        <end position="1505"/>
    </location>
</feature>
<dbReference type="OrthoDB" id="1016457at2"/>
<protein>
    <submittedName>
        <fullName evidence="7">5'-Nucleotidase domain protein</fullName>
    </submittedName>
</protein>
<dbReference type="GO" id="GO:0009166">
    <property type="term" value="P:nucleotide catabolic process"/>
    <property type="evidence" value="ECO:0007669"/>
    <property type="project" value="InterPro"/>
</dbReference>
<evidence type="ECO:0000259" key="6">
    <source>
        <dbReference type="Pfam" id="PF16640"/>
    </source>
</evidence>
<name>C7R1E6_JONDD</name>
<dbReference type="Gene3D" id="3.90.780.10">
    <property type="entry name" value="5'-Nucleotidase, C-terminal domain"/>
    <property type="match status" value="1"/>
</dbReference>
<keyword evidence="1 3" id="KW-0732">Signal</keyword>
<evidence type="ECO:0000259" key="5">
    <source>
        <dbReference type="Pfam" id="PF02872"/>
    </source>
</evidence>
<keyword evidence="8" id="KW-1185">Reference proteome</keyword>
<feature type="region of interest" description="Disordered" evidence="2">
    <location>
        <begin position="127"/>
        <end position="146"/>
    </location>
</feature>
<dbReference type="KEGG" id="jde:Jden_0697"/>
<dbReference type="PANTHER" id="PTHR11575">
    <property type="entry name" value="5'-NUCLEOTIDASE-RELATED"/>
    <property type="match status" value="1"/>
</dbReference>
<feature type="domain" description="Bacterial Ig-like" evidence="6">
    <location>
        <begin position="1320"/>
        <end position="1403"/>
    </location>
</feature>
<dbReference type="InterPro" id="IPR032109">
    <property type="entry name" value="Big_3_5"/>
</dbReference>
<evidence type="ECO:0000256" key="1">
    <source>
        <dbReference type="ARBA" id="ARBA00022729"/>
    </source>
</evidence>
<evidence type="ECO:0000259" key="4">
    <source>
        <dbReference type="Pfam" id="PF00149"/>
    </source>
</evidence>
<evidence type="ECO:0000256" key="2">
    <source>
        <dbReference type="SAM" id="MobiDB-lite"/>
    </source>
</evidence>
<feature type="domain" description="5'-Nucleotidase C-terminal" evidence="5">
    <location>
        <begin position="992"/>
        <end position="1148"/>
    </location>
</feature>
<dbReference type="GO" id="GO:0008768">
    <property type="term" value="F:UDP-sugar diphosphatase activity"/>
    <property type="evidence" value="ECO:0007669"/>
    <property type="project" value="TreeGrafter"/>
</dbReference>
<dbReference type="Pfam" id="PF00149">
    <property type="entry name" value="Metallophos"/>
    <property type="match status" value="1"/>
</dbReference>
<dbReference type="InterPro" id="IPR029052">
    <property type="entry name" value="Metallo-depent_PP-like"/>
</dbReference>
<dbReference type="EMBL" id="CP001706">
    <property type="protein sequence ID" value="ACV08361.1"/>
    <property type="molecule type" value="Genomic_DNA"/>
</dbReference>
<dbReference type="PRINTS" id="PR01607">
    <property type="entry name" value="APYRASEFAMLY"/>
</dbReference>
<gene>
    <name evidence="7" type="ordered locus">Jden_0697</name>
</gene>
<dbReference type="Proteomes" id="UP000000628">
    <property type="component" value="Chromosome"/>
</dbReference>
<dbReference type="NCBIfam" id="NF033681">
    <property type="entry name" value="ExeM_NucH_DNase"/>
    <property type="match status" value="1"/>
</dbReference>
<dbReference type="RefSeq" id="WP_015770989.1">
    <property type="nucleotide sequence ID" value="NC_013174.1"/>
</dbReference>
<dbReference type="GO" id="GO:0008253">
    <property type="term" value="F:5'-nucleotidase activity"/>
    <property type="evidence" value="ECO:0007669"/>
    <property type="project" value="TreeGrafter"/>
</dbReference>
<dbReference type="eggNOG" id="COG2374">
    <property type="taxonomic scope" value="Bacteria"/>
</dbReference>
<evidence type="ECO:0000313" key="8">
    <source>
        <dbReference type="Proteomes" id="UP000000628"/>
    </source>
</evidence>
<feature type="compositionally biased region" description="Basic residues" evidence="2">
    <location>
        <begin position="1332"/>
        <end position="1341"/>
    </location>
</feature>
<dbReference type="Gene3D" id="3.60.10.10">
    <property type="entry name" value="Endonuclease/exonuclease/phosphatase"/>
    <property type="match status" value="1"/>
</dbReference>
<sequence>MTYTPRTRHTAALLLTGALIATPLSTLSATANTTPTITPIAQIQGTGDATPLAGQQVTTRGVVTASYPTGGFRGFIIQTPGTGDNTDNASQALFIYAASTNLPAVGDYVEVTGTAGEYNGLTQLSQPSVTPLDESVDAPLPYTGQWPRTDEERERLESMLYQPSAPFTVTNTYSTNQYGELGLAFGDTPLQQPTDVARPGTDDAAGVESDNAARTVVLDDGATTNFFSTKTATPPYISVTDPVRVGAPVTFDEPVVVDYRNGTWKLNPTSAITPGDEPVTVKNTRTNAPTKETLGDADITLASFNVLNYFTTTGEDWINAGHTCSSYTDKDGQAITTRSCSDNGPRGAWDTESFTRQQNKIVAAINALDASVVGLLEIENSAALGEDTDEATTTLVAALNAAAGEKRWAAVASSQQLPPASEQDAITNAIIYQVDHVELLGQPQALGDKSGAGQAFSNAREPIGQAFIPATDGEPFFYVVNHFKSKGSAGPLPGDDDQGDGQGSSNASRVAQATALTQWVPTALDTIAKETGTTITDVALAGDFNAYTREDPMTVLSDAGYTNAAATHAPDKASYSYQGLSGSLDHILYNDSFADRITGADIWNINAPESIALEYSRYNYHGTVFYENNAYRSSDHDPVIVGVTAGSGTTTPATIDLNILDINDFHGRIDANTVAFAGTIEEARSEHPDTTVFLSAGDNIGASLFASSVADDKPTLDVLNTLDLAASAVGNHEFDVSFDHLTTQIKEWSQFPYLGANVYTKGTTTPALDEYTVIDVDGVAVGVIGAVTEETPSLVTPGGIADIEFGDPVDAVNRVAEQLTDGDDTNGEADVIVALYHEGASAGTPDGSTLEEEIDAGGVFADIATLTSAEVDAIFTGHTHKQYAWLADNNGTERPIIQTGSYGDHIGQAVLTLDTTTKEVVAARATNIARTTTPASELIATYPRVAQVSQIVDDALAHAQEVGARQVGSITADITTAYRDGEYVDGIYTGGSRDDRSSASTLGTLVANSLRDTLQTPERGGADFGVVNPGGLRADLLYGDDGVITYAQANAVLPFVNNLWTTSLTGAQVKTLLEQQWQRTASGEVPSRPYLQLGLSDNVTYTFDASRDEGDRITSVSIDGQPLDTQRTYVVGTFSFLAQGGDNFHVLKDGTNTKDSGLIDREAWIAYLTANKDLAPDFARQGVSVSPLPTTVTTGDTLTTTVSDLNLTSLGSPANTRLTVEFLGGDLNDTVTAGEVTVAQEQRGTAQVALEVPDSAAGAGQVRFTAQPSGTTVTIPIDVTADSTPPAADYTTTTSLDTGKKHYAGAPIRMSVTVKATPATNATTNGAQGRGKGSHHGKKTPKVTGTVDIVADGETIATGPVKNGRAHLTVTLPAGSHSLTAVFTATDDTTFSGSTSPETKVTIAKNTSDVRTKVKPGKVTTDKPAQVVITVTAKKQGAAPTGDITIKDGTTTIASGKLTPGKKSSSTVTVELTDLPRGTYKKLVALYDGDTNTKGSQETIRTIIVR</sequence>
<dbReference type="HOGENOM" id="CLU_003555_0_0_11"/>
<dbReference type="CDD" id="cd10283">
    <property type="entry name" value="MnuA_DNase1-like"/>
    <property type="match status" value="1"/>
</dbReference>
<dbReference type="GO" id="GO:0030288">
    <property type="term" value="C:outer membrane-bounded periplasmic space"/>
    <property type="evidence" value="ECO:0007669"/>
    <property type="project" value="TreeGrafter"/>
</dbReference>
<proteinExistence type="predicted"/>
<dbReference type="Gene3D" id="3.60.21.10">
    <property type="match status" value="1"/>
</dbReference>
<dbReference type="InterPro" id="IPR004843">
    <property type="entry name" value="Calcineurin-like_PHP"/>
</dbReference>
<feature type="chain" id="PRO_5002981925" evidence="3">
    <location>
        <begin position="32"/>
        <end position="1506"/>
    </location>
</feature>
<dbReference type="InterPro" id="IPR036691">
    <property type="entry name" value="Endo/exonu/phosph_ase_sf"/>
</dbReference>
<dbReference type="InterPro" id="IPR006179">
    <property type="entry name" value="5_nucleotidase/apyrase"/>
</dbReference>
<dbReference type="SUPFAM" id="SSF55816">
    <property type="entry name" value="5'-nucleotidase (syn. UDP-sugar hydrolase), C-terminal domain"/>
    <property type="match status" value="1"/>
</dbReference>